<evidence type="ECO:0000313" key="5">
    <source>
        <dbReference type="Proteomes" id="UP000015101"/>
    </source>
</evidence>
<proteinExistence type="predicted"/>
<dbReference type="EMBL" id="AMQM01002914">
    <property type="status" value="NOT_ANNOTATED_CDS"/>
    <property type="molecule type" value="Genomic_DNA"/>
</dbReference>
<dbReference type="FunCoup" id="T1G1F4">
    <property type="interactions" value="1889"/>
</dbReference>
<dbReference type="Pfam" id="PF00085">
    <property type="entry name" value="Thioredoxin"/>
    <property type="match status" value="1"/>
</dbReference>
<dbReference type="OMA" id="CVIAFID"/>
<evidence type="ECO:0000313" key="3">
    <source>
        <dbReference type="EMBL" id="ESO09210.1"/>
    </source>
</evidence>
<dbReference type="GO" id="GO:0005737">
    <property type="term" value="C:cytoplasm"/>
    <property type="evidence" value="ECO:0000318"/>
    <property type="project" value="GO_Central"/>
</dbReference>
<organism evidence="4 5">
    <name type="scientific">Helobdella robusta</name>
    <name type="common">Californian leech</name>
    <dbReference type="NCBI Taxonomy" id="6412"/>
    <lineage>
        <taxon>Eukaryota</taxon>
        <taxon>Metazoa</taxon>
        <taxon>Spiralia</taxon>
        <taxon>Lophotrochozoa</taxon>
        <taxon>Annelida</taxon>
        <taxon>Clitellata</taxon>
        <taxon>Hirudinea</taxon>
        <taxon>Rhynchobdellida</taxon>
        <taxon>Glossiphoniidae</taxon>
        <taxon>Helobdella</taxon>
    </lineage>
</organism>
<dbReference type="KEGG" id="hro:HELRODRAFT_73535"/>
<evidence type="ECO:0000256" key="1">
    <source>
        <dbReference type="ARBA" id="ARBA00026148"/>
    </source>
</evidence>
<reference evidence="4" key="3">
    <citation type="submission" date="2015-06" db="UniProtKB">
        <authorList>
            <consortium name="EnsemblMetazoa"/>
        </authorList>
    </citation>
    <scope>IDENTIFICATION</scope>
</reference>
<dbReference type="EnsemblMetazoa" id="HelroT73535">
    <property type="protein sequence ID" value="HelroP73535"/>
    <property type="gene ID" value="HelroG73535"/>
</dbReference>
<dbReference type="InterPro" id="IPR036249">
    <property type="entry name" value="Thioredoxin-like_sf"/>
</dbReference>
<evidence type="ECO:0000313" key="4">
    <source>
        <dbReference type="EnsemblMetazoa" id="HelroP73535"/>
    </source>
</evidence>
<dbReference type="EMBL" id="AMQM01002913">
    <property type="status" value="NOT_ANNOTATED_CDS"/>
    <property type="molecule type" value="Genomic_DNA"/>
</dbReference>
<reference evidence="3 5" key="2">
    <citation type="journal article" date="2013" name="Nature">
        <title>Insights into bilaterian evolution from three spiralian genomes.</title>
        <authorList>
            <person name="Simakov O."/>
            <person name="Marletaz F."/>
            <person name="Cho S.J."/>
            <person name="Edsinger-Gonzales E."/>
            <person name="Havlak P."/>
            <person name="Hellsten U."/>
            <person name="Kuo D.H."/>
            <person name="Larsson T."/>
            <person name="Lv J."/>
            <person name="Arendt D."/>
            <person name="Savage R."/>
            <person name="Osoegawa K."/>
            <person name="de Jong P."/>
            <person name="Grimwood J."/>
            <person name="Chapman J.A."/>
            <person name="Shapiro H."/>
            <person name="Aerts A."/>
            <person name="Otillar R.P."/>
            <person name="Terry A.Y."/>
            <person name="Boore J.L."/>
            <person name="Grigoriev I.V."/>
            <person name="Lindberg D.R."/>
            <person name="Seaver E.C."/>
            <person name="Weisblat D.A."/>
            <person name="Putnam N.H."/>
            <person name="Rokhsar D.S."/>
        </authorList>
    </citation>
    <scope>NUCLEOTIDE SEQUENCE</scope>
</reference>
<dbReference type="AlphaFoldDB" id="T1G1F4"/>
<gene>
    <name evidence="4" type="primary">20214902</name>
    <name evidence="3" type="ORF">HELRODRAFT_73535</name>
</gene>
<dbReference type="STRING" id="6412.T1G1F4"/>
<dbReference type="InterPro" id="IPR013766">
    <property type="entry name" value="Thioredoxin_domain"/>
</dbReference>
<evidence type="ECO:0000259" key="2">
    <source>
        <dbReference type="Pfam" id="PF00085"/>
    </source>
</evidence>
<dbReference type="Gene3D" id="3.40.30.10">
    <property type="entry name" value="Glutaredoxin"/>
    <property type="match status" value="1"/>
</dbReference>
<sequence length="216" mass="24989">MGDYLEKQVLAAAQILEQQVDSKLEELDNLKSDSDFEELRKKRLLNLKKSQVQKEEWLKLGHGNYTEIHDEPEFFDVCKKSKNVVCHFYRPTTSHCQIVDKHLEILSSSHIECKFIKINAERCHFLVERLRIKVIPTICLIKETKSVDYIVGFDDLGGRTDFATSRLEWRIAQAGILNYAGDLLHPPTEVQTKKKSKLKTIYSSKNEEDSDSDCDD</sequence>
<dbReference type="GO" id="GO:0000226">
    <property type="term" value="P:microtubule cytoskeleton organization"/>
    <property type="evidence" value="ECO:0000318"/>
    <property type="project" value="GO_Central"/>
</dbReference>
<accession>T1G1F4</accession>
<reference evidence="5" key="1">
    <citation type="submission" date="2012-12" db="EMBL/GenBank/DDBJ databases">
        <authorList>
            <person name="Hellsten U."/>
            <person name="Grimwood J."/>
            <person name="Chapman J.A."/>
            <person name="Shapiro H."/>
            <person name="Aerts A."/>
            <person name="Otillar R.P."/>
            <person name="Terry A.Y."/>
            <person name="Boore J.L."/>
            <person name="Simakov O."/>
            <person name="Marletaz F."/>
            <person name="Cho S.-J."/>
            <person name="Edsinger-Gonzales E."/>
            <person name="Havlak P."/>
            <person name="Kuo D.-H."/>
            <person name="Larsson T."/>
            <person name="Lv J."/>
            <person name="Arendt D."/>
            <person name="Savage R."/>
            <person name="Osoegawa K."/>
            <person name="de Jong P."/>
            <person name="Lindberg D.R."/>
            <person name="Seaver E.C."/>
            <person name="Weisblat D.A."/>
            <person name="Putnam N.H."/>
            <person name="Grigoriev I.V."/>
            <person name="Rokhsar D.S."/>
        </authorList>
    </citation>
    <scope>NUCLEOTIDE SEQUENCE</scope>
</reference>
<dbReference type="OrthoDB" id="10257948at2759"/>
<dbReference type="HOGENOM" id="CLU_072378_2_0_1"/>
<dbReference type="CDD" id="cd02989">
    <property type="entry name" value="Phd_like_TxnDC9"/>
    <property type="match status" value="1"/>
</dbReference>
<name>T1G1F4_HELRO</name>
<dbReference type="EMBL" id="KB095959">
    <property type="protein sequence ID" value="ESO09210.1"/>
    <property type="molecule type" value="Genomic_DNA"/>
</dbReference>
<dbReference type="SUPFAM" id="SSF52833">
    <property type="entry name" value="Thioredoxin-like"/>
    <property type="match status" value="1"/>
</dbReference>
<dbReference type="eggNOG" id="KOG1672">
    <property type="taxonomic scope" value="Eukaryota"/>
</dbReference>
<dbReference type="CTD" id="20214902"/>
<protein>
    <recommendedName>
        <fullName evidence="1">Thioredoxin domain-containing protein 9</fullName>
    </recommendedName>
</protein>
<dbReference type="InParanoid" id="T1G1F4"/>
<feature type="domain" description="Thioredoxin" evidence="2">
    <location>
        <begin position="71"/>
        <end position="153"/>
    </location>
</feature>
<dbReference type="GeneID" id="20214902"/>
<dbReference type="PANTHER" id="PTHR21148">
    <property type="entry name" value="THIOREDOXIN DOMAIN-CONTAINING PROTEIN 9"/>
    <property type="match status" value="1"/>
</dbReference>
<dbReference type="Proteomes" id="UP000015101">
    <property type="component" value="Unassembled WGS sequence"/>
</dbReference>
<keyword evidence="5" id="KW-1185">Reference proteome</keyword>
<dbReference type="RefSeq" id="XP_009012303.1">
    <property type="nucleotide sequence ID" value="XM_009014055.1"/>
</dbReference>